<dbReference type="AlphaFoldDB" id="A0A0R1KYQ1"/>
<reference evidence="1 2" key="1">
    <citation type="journal article" date="2015" name="Genome Announc.">
        <title>Expanding the biotechnology potential of lactobacilli through comparative genomics of 213 strains and associated genera.</title>
        <authorList>
            <person name="Sun Z."/>
            <person name="Harris H.M."/>
            <person name="McCann A."/>
            <person name="Guo C."/>
            <person name="Argimon S."/>
            <person name="Zhang W."/>
            <person name="Yang X."/>
            <person name="Jeffery I.B."/>
            <person name="Cooney J.C."/>
            <person name="Kagawa T.F."/>
            <person name="Liu W."/>
            <person name="Song Y."/>
            <person name="Salvetti E."/>
            <person name="Wrobel A."/>
            <person name="Rasinkangas P."/>
            <person name="Parkhill J."/>
            <person name="Rea M.C."/>
            <person name="O'Sullivan O."/>
            <person name="Ritari J."/>
            <person name="Douillard F.P."/>
            <person name="Paul Ross R."/>
            <person name="Yang R."/>
            <person name="Briner A.E."/>
            <person name="Felis G.E."/>
            <person name="de Vos W.M."/>
            <person name="Barrangou R."/>
            <person name="Klaenhammer T.R."/>
            <person name="Caufield P.W."/>
            <person name="Cui Y."/>
            <person name="Zhang H."/>
            <person name="O'Toole P.W."/>
        </authorList>
    </citation>
    <scope>NUCLEOTIDE SEQUENCE [LARGE SCALE GENOMIC DNA]</scope>
    <source>
        <strain evidence="1 2">DSM 19904</strain>
    </source>
</reference>
<keyword evidence="2" id="KW-1185">Reference proteome</keyword>
<dbReference type="OrthoDB" id="5363652at2"/>
<dbReference type="EMBL" id="AZEA01000006">
    <property type="protein sequence ID" value="KRK88783.1"/>
    <property type="molecule type" value="Genomic_DNA"/>
</dbReference>
<gene>
    <name evidence="1" type="ORF">FD17_GL002253</name>
</gene>
<dbReference type="RefSeq" id="WP_082617143.1">
    <property type="nucleotide sequence ID" value="NZ_AZEA01000006.1"/>
</dbReference>
<proteinExistence type="predicted"/>
<organism evidence="1 2">
    <name type="scientific">Lentilactobacillus sunkii DSM 19904</name>
    <dbReference type="NCBI Taxonomy" id="1423808"/>
    <lineage>
        <taxon>Bacteria</taxon>
        <taxon>Bacillati</taxon>
        <taxon>Bacillota</taxon>
        <taxon>Bacilli</taxon>
        <taxon>Lactobacillales</taxon>
        <taxon>Lactobacillaceae</taxon>
        <taxon>Lentilactobacillus</taxon>
    </lineage>
</organism>
<dbReference type="Proteomes" id="UP000051581">
    <property type="component" value="Unassembled WGS sequence"/>
</dbReference>
<dbReference type="Pfam" id="PF07751">
    <property type="entry name" value="Abi_2"/>
    <property type="match status" value="1"/>
</dbReference>
<dbReference type="InterPro" id="IPR011664">
    <property type="entry name" value="Abi_system_AbiD/AbiF-like"/>
</dbReference>
<evidence type="ECO:0000313" key="2">
    <source>
        <dbReference type="Proteomes" id="UP000051581"/>
    </source>
</evidence>
<accession>A0A0R1KYQ1</accession>
<evidence type="ECO:0000313" key="1">
    <source>
        <dbReference type="EMBL" id="KRK88783.1"/>
    </source>
</evidence>
<protein>
    <submittedName>
        <fullName evidence="1">Abi-like protein</fullName>
    </submittedName>
</protein>
<sequence length="336" mass="39332">MMNRLSKRPFKSLDDQIKVLETRGLTITDPDSTKELLLNNNYYNVINGYKDPFLKKDTLGQVVKPEVFITNALFDELFSVYIMDSKLRSILLEYLLLIEVKLKSIVAYEFAKYHSEPYAYLDIHSYRDDKKSFNLVLNNLNSLSRRLKNGSSSWNGLDYIKHYVKQYDHVPIWVLINSMTFGEVQHFFDSLEDKVKQSIAKDFSLHFKKRWSSTQKIDITELKATIQAANFFRNKCAHDERLYTFKVKSRLKLSLFNKFFISNPIFSNTDNNKTDLFTMISMMALLLTPEHFEQMISSIKLTFSDLERALVNVKLEAILNLMGFPNNWESSLQIQS</sequence>
<name>A0A0R1KYQ1_9LACO</name>
<comment type="caution">
    <text evidence="1">The sequence shown here is derived from an EMBL/GenBank/DDBJ whole genome shotgun (WGS) entry which is preliminary data.</text>
</comment>
<dbReference type="PATRIC" id="fig|1423808.3.peg.2287"/>